<evidence type="ECO:0000259" key="4">
    <source>
        <dbReference type="SMART" id="SM00967"/>
    </source>
</evidence>
<dbReference type="GO" id="GO:0006396">
    <property type="term" value="P:RNA processing"/>
    <property type="evidence" value="ECO:0007669"/>
    <property type="project" value="InterPro"/>
</dbReference>
<keyword evidence="6" id="KW-1185">Reference proteome</keyword>
<dbReference type="InterPro" id="IPR053888">
    <property type="entry name" value="MRM3-like_sub_bind"/>
</dbReference>
<dbReference type="Gene3D" id="3.40.1280.10">
    <property type="match status" value="1"/>
</dbReference>
<dbReference type="GO" id="GO:0003723">
    <property type="term" value="F:RNA binding"/>
    <property type="evidence" value="ECO:0007669"/>
    <property type="project" value="InterPro"/>
</dbReference>
<dbReference type="OrthoDB" id="9785673at2"/>
<accession>A0A2A8CWH0</accession>
<dbReference type="PANTHER" id="PTHR43191:SF2">
    <property type="entry name" value="RRNA METHYLTRANSFERASE 3, MITOCHONDRIAL"/>
    <property type="match status" value="1"/>
</dbReference>
<evidence type="ECO:0000256" key="2">
    <source>
        <dbReference type="ARBA" id="ARBA00022603"/>
    </source>
</evidence>
<gene>
    <name evidence="5" type="ORF">CRI94_10575</name>
</gene>
<dbReference type="Gene3D" id="3.30.1330.30">
    <property type="match status" value="1"/>
</dbReference>
<dbReference type="InterPro" id="IPR029028">
    <property type="entry name" value="Alpha/beta_knot_MTases"/>
</dbReference>
<dbReference type="EMBL" id="PDEQ01000005">
    <property type="protein sequence ID" value="PEN13089.1"/>
    <property type="molecule type" value="Genomic_DNA"/>
</dbReference>
<dbReference type="InterPro" id="IPR013123">
    <property type="entry name" value="SpoU_subst-bd"/>
</dbReference>
<comment type="caution">
    <text evidence="5">The sequence shown here is derived from an EMBL/GenBank/DDBJ whole genome shotgun (WGS) entry which is preliminary data.</text>
</comment>
<dbReference type="CDD" id="cd18109">
    <property type="entry name" value="SpoU-like_RNA-MTase"/>
    <property type="match status" value="1"/>
</dbReference>
<reference evidence="5 6" key="1">
    <citation type="submission" date="2017-10" db="EMBL/GenBank/DDBJ databases">
        <title>Draft genome of Longibacter Salinarum.</title>
        <authorList>
            <person name="Goh K.M."/>
            <person name="Shamsir M.S."/>
            <person name="Lim S.W."/>
        </authorList>
    </citation>
    <scope>NUCLEOTIDE SEQUENCE [LARGE SCALE GENOMIC DNA]</scope>
    <source>
        <strain evidence="5 6">KCTC 52045</strain>
    </source>
</reference>
<dbReference type="SMART" id="SM00967">
    <property type="entry name" value="SpoU_sub_bind"/>
    <property type="match status" value="1"/>
</dbReference>
<organism evidence="5 6">
    <name type="scientific">Longibacter salinarum</name>
    <dbReference type="NCBI Taxonomy" id="1850348"/>
    <lineage>
        <taxon>Bacteria</taxon>
        <taxon>Pseudomonadati</taxon>
        <taxon>Rhodothermota</taxon>
        <taxon>Rhodothermia</taxon>
        <taxon>Rhodothermales</taxon>
        <taxon>Salisaetaceae</taxon>
        <taxon>Longibacter</taxon>
    </lineage>
</organism>
<keyword evidence="3 5" id="KW-0808">Transferase</keyword>
<evidence type="ECO:0000313" key="5">
    <source>
        <dbReference type="EMBL" id="PEN13089.1"/>
    </source>
</evidence>
<dbReference type="Pfam" id="PF00588">
    <property type="entry name" value="SpoU_methylase"/>
    <property type="match status" value="1"/>
</dbReference>
<dbReference type="GO" id="GO:0008173">
    <property type="term" value="F:RNA methyltransferase activity"/>
    <property type="evidence" value="ECO:0007669"/>
    <property type="project" value="InterPro"/>
</dbReference>
<feature type="domain" description="RNA 2-O ribose methyltransferase substrate binding" evidence="4">
    <location>
        <begin position="33"/>
        <end position="117"/>
    </location>
</feature>
<dbReference type="InterPro" id="IPR051259">
    <property type="entry name" value="rRNA_Methyltransferase"/>
</dbReference>
<dbReference type="AlphaFoldDB" id="A0A2A8CWH0"/>
<dbReference type="InterPro" id="IPR029064">
    <property type="entry name" value="Ribosomal_eL30-like_sf"/>
</dbReference>
<comment type="similarity">
    <text evidence="1">Belongs to the class IV-like SAM-binding methyltransferase superfamily. RNA methyltransferase TrmH family.</text>
</comment>
<evidence type="ECO:0000256" key="1">
    <source>
        <dbReference type="ARBA" id="ARBA00007228"/>
    </source>
</evidence>
<sequence length="279" mass="29173">MTDLHTCPLSNRRRKDIASLHRRKYRRRHGQTVVEGLRAVESALVAGAPVIDVVLTTEAAQDRAVRDVLANAGYATGYDNPSASGVTVWTAESEAMRELSGVESPQGILAVVERRYEDVASLIANLSEGGTLLALDGIQDPGNVGTIIRTAAWFGVSAIVAGPGTAGLYGPKVMRAGMGGHWDLSLARTDALGPALDDCRSAGYPIYGADLYGTSASDWKPQQPSVLVLGSEAHGLSAAVLDRLTEPVAIPGAPDRSGAESLNVAVASGILVYEWVGEG</sequence>
<protein>
    <submittedName>
        <fullName evidence="5">RNA methyltransferase</fullName>
    </submittedName>
</protein>
<dbReference type="GO" id="GO:0005737">
    <property type="term" value="C:cytoplasm"/>
    <property type="evidence" value="ECO:0007669"/>
    <property type="project" value="UniProtKB-ARBA"/>
</dbReference>
<dbReference type="Pfam" id="PF22435">
    <property type="entry name" value="MRM3-like_sub_bind"/>
    <property type="match status" value="1"/>
</dbReference>
<dbReference type="InterPro" id="IPR001537">
    <property type="entry name" value="SpoU_MeTrfase"/>
</dbReference>
<dbReference type="PANTHER" id="PTHR43191">
    <property type="entry name" value="RRNA METHYLTRANSFERASE 3"/>
    <property type="match status" value="1"/>
</dbReference>
<dbReference type="GO" id="GO:0032259">
    <property type="term" value="P:methylation"/>
    <property type="evidence" value="ECO:0007669"/>
    <property type="project" value="UniProtKB-KW"/>
</dbReference>
<dbReference type="InterPro" id="IPR029026">
    <property type="entry name" value="tRNA_m1G_MTases_N"/>
</dbReference>
<dbReference type="RefSeq" id="WP_098075681.1">
    <property type="nucleotide sequence ID" value="NZ_PDEQ01000005.1"/>
</dbReference>
<dbReference type="SUPFAM" id="SSF75217">
    <property type="entry name" value="alpha/beta knot"/>
    <property type="match status" value="1"/>
</dbReference>
<dbReference type="SUPFAM" id="SSF55315">
    <property type="entry name" value="L30e-like"/>
    <property type="match status" value="1"/>
</dbReference>
<evidence type="ECO:0000313" key="6">
    <source>
        <dbReference type="Proteomes" id="UP000220102"/>
    </source>
</evidence>
<proteinExistence type="inferred from homology"/>
<evidence type="ECO:0000256" key="3">
    <source>
        <dbReference type="ARBA" id="ARBA00022679"/>
    </source>
</evidence>
<name>A0A2A8CWH0_9BACT</name>
<keyword evidence="2 5" id="KW-0489">Methyltransferase</keyword>
<dbReference type="Proteomes" id="UP000220102">
    <property type="component" value="Unassembled WGS sequence"/>
</dbReference>